<name>A0A167R2F3_CORFA</name>
<evidence type="ECO:0000313" key="2">
    <source>
        <dbReference type="Proteomes" id="UP000076744"/>
    </source>
</evidence>
<dbReference type="RefSeq" id="XP_018702393.1">
    <property type="nucleotide sequence ID" value="XM_018850353.1"/>
</dbReference>
<reference evidence="1 2" key="1">
    <citation type="journal article" date="2016" name="Genome Biol. Evol.">
        <title>Divergent and convergent evolution of fungal pathogenicity.</title>
        <authorList>
            <person name="Shang Y."/>
            <person name="Xiao G."/>
            <person name="Zheng P."/>
            <person name="Cen K."/>
            <person name="Zhan S."/>
            <person name="Wang C."/>
        </authorList>
    </citation>
    <scope>NUCLEOTIDE SEQUENCE [LARGE SCALE GENOMIC DNA]</scope>
    <source>
        <strain evidence="1 2">ARSEF 2679</strain>
    </source>
</reference>
<proteinExistence type="predicted"/>
<protein>
    <submittedName>
        <fullName evidence="1">Uncharacterized protein</fullName>
    </submittedName>
</protein>
<dbReference type="Proteomes" id="UP000076744">
    <property type="component" value="Unassembled WGS sequence"/>
</dbReference>
<dbReference type="AlphaFoldDB" id="A0A167R2F3"/>
<gene>
    <name evidence="1" type="ORF">ISF_06749</name>
</gene>
<keyword evidence="2" id="KW-1185">Reference proteome</keyword>
<sequence length="133" mass="14644">MADSDMAGIAAAFRKRESSADPNLAEAVYRAAILVEEATVSELLPGLSSQSNEWTEHAHRLQLALGCLADAKDDNDPPPPPFAHGHFITRPSPWFANCRSCQLSAKMRVAYTSHLTARLHLLTQHRLQDNNTI</sequence>
<accession>A0A167R2F3</accession>
<dbReference type="GeneID" id="30023041"/>
<evidence type="ECO:0000313" key="1">
    <source>
        <dbReference type="EMBL" id="OAA58210.1"/>
    </source>
</evidence>
<dbReference type="EMBL" id="AZHB01000018">
    <property type="protein sequence ID" value="OAA58210.1"/>
    <property type="molecule type" value="Genomic_DNA"/>
</dbReference>
<comment type="caution">
    <text evidence="1">The sequence shown here is derived from an EMBL/GenBank/DDBJ whole genome shotgun (WGS) entry which is preliminary data.</text>
</comment>
<organism evidence="1 2">
    <name type="scientific">Cordyceps fumosorosea (strain ARSEF 2679)</name>
    <name type="common">Isaria fumosorosea</name>
    <dbReference type="NCBI Taxonomy" id="1081104"/>
    <lineage>
        <taxon>Eukaryota</taxon>
        <taxon>Fungi</taxon>
        <taxon>Dikarya</taxon>
        <taxon>Ascomycota</taxon>
        <taxon>Pezizomycotina</taxon>
        <taxon>Sordariomycetes</taxon>
        <taxon>Hypocreomycetidae</taxon>
        <taxon>Hypocreales</taxon>
        <taxon>Cordycipitaceae</taxon>
        <taxon>Cordyceps</taxon>
    </lineage>
</organism>